<dbReference type="Proteomes" id="UP000199705">
    <property type="component" value="Unassembled WGS sequence"/>
</dbReference>
<feature type="compositionally biased region" description="Polar residues" evidence="1">
    <location>
        <begin position="256"/>
        <end position="265"/>
    </location>
</feature>
<reference evidence="3" key="1">
    <citation type="submission" date="2016-10" db="EMBL/GenBank/DDBJ databases">
        <authorList>
            <person name="Varghese N."/>
            <person name="Submissions S."/>
        </authorList>
    </citation>
    <scope>NUCLEOTIDE SEQUENCE [LARGE SCALE GENOMIC DNA]</scope>
    <source>
        <strain evidence="3">Gh-67</strain>
    </source>
</reference>
<dbReference type="AlphaFoldDB" id="A0A1G8D4H3"/>
<evidence type="ECO:0008006" key="4">
    <source>
        <dbReference type="Google" id="ProtNLM"/>
    </source>
</evidence>
<evidence type="ECO:0000313" key="2">
    <source>
        <dbReference type="EMBL" id="SDH52615.1"/>
    </source>
</evidence>
<evidence type="ECO:0000313" key="3">
    <source>
        <dbReference type="Proteomes" id="UP000199705"/>
    </source>
</evidence>
<feature type="region of interest" description="Disordered" evidence="1">
    <location>
        <begin position="245"/>
        <end position="305"/>
    </location>
</feature>
<dbReference type="STRING" id="551996.SAMN05192573_110121"/>
<dbReference type="RefSeq" id="WP_091170698.1">
    <property type="nucleotide sequence ID" value="NZ_FNCG01000010.1"/>
</dbReference>
<proteinExistence type="predicted"/>
<name>A0A1G8D4H3_9SPHI</name>
<dbReference type="Pfam" id="PF18976">
    <property type="entry name" value="DUF5712"/>
    <property type="match status" value="1"/>
</dbReference>
<protein>
    <recommendedName>
        <fullName evidence="4">Molybdopterin-guanine dinucleotide biosynthesis protein MobB</fullName>
    </recommendedName>
</protein>
<dbReference type="EMBL" id="FNCG01000010">
    <property type="protein sequence ID" value="SDH52615.1"/>
    <property type="molecule type" value="Genomic_DNA"/>
</dbReference>
<sequence>MFINITDSDTADNKGSSGALIHYLDKENRLDRNTAPELWFNGGQQAIFSHEAQLALDHNVAKLSRADAKFFLINISPSQKEIAWLKEQFGDKGVEGQLKAYAIKVMDEYAGNFKRPSIESNQDLLWFGKLEHYRYYSHKDTEVKNGLQKRGDRKPGEQMHVQVIVSRKDITNSIKLSPMNNSRGKNTEHSKKVGQFDRSVFKQMGETLFDKQFDFDRSLTETFKYANSQKKGTLEERLKIRTAAANAHKQNRQTTKKQQPPSQRLQPAFKLILPSGKYQPGVAPSITNKKKRRKKGQEADNGLTL</sequence>
<keyword evidence="3" id="KW-1185">Reference proteome</keyword>
<organism evidence="2 3">
    <name type="scientific">Mucilaginibacter gossypii</name>
    <dbReference type="NCBI Taxonomy" id="551996"/>
    <lineage>
        <taxon>Bacteria</taxon>
        <taxon>Pseudomonadati</taxon>
        <taxon>Bacteroidota</taxon>
        <taxon>Sphingobacteriia</taxon>
        <taxon>Sphingobacteriales</taxon>
        <taxon>Sphingobacteriaceae</taxon>
        <taxon>Mucilaginibacter</taxon>
    </lineage>
</organism>
<dbReference type="InterPro" id="IPR043766">
    <property type="entry name" value="BfmA-like"/>
</dbReference>
<gene>
    <name evidence="2" type="ORF">SAMN05192573_110121</name>
</gene>
<accession>A0A1G8D4H3</accession>
<evidence type="ECO:0000256" key="1">
    <source>
        <dbReference type="SAM" id="MobiDB-lite"/>
    </source>
</evidence>